<protein>
    <submittedName>
        <fullName evidence="2">Uncharacterized protein</fullName>
    </submittedName>
</protein>
<evidence type="ECO:0000256" key="1">
    <source>
        <dbReference type="SAM" id="MobiDB-lite"/>
    </source>
</evidence>
<dbReference type="Proteomes" id="UP000198575">
    <property type="component" value="Unassembled WGS sequence"/>
</dbReference>
<reference evidence="2 3" key="1">
    <citation type="submission" date="2016-10" db="EMBL/GenBank/DDBJ databases">
        <authorList>
            <person name="de Groot N.N."/>
        </authorList>
    </citation>
    <scope>NUCLEOTIDE SEQUENCE [LARGE SCALE GENOMIC DNA]</scope>
    <source>
        <strain evidence="2 3">CGMCC 1.7659</strain>
    </source>
</reference>
<evidence type="ECO:0000313" key="2">
    <source>
        <dbReference type="EMBL" id="SFN22185.1"/>
    </source>
</evidence>
<evidence type="ECO:0000313" key="3">
    <source>
        <dbReference type="Proteomes" id="UP000198575"/>
    </source>
</evidence>
<dbReference type="AlphaFoldDB" id="A0A1I4X8W4"/>
<sequence>MSGSASMKSAATDGRCSGFAFKDERTNAKVKRSEPEMSGTPLIHEGPEA</sequence>
<feature type="compositionally biased region" description="Basic and acidic residues" evidence="1">
    <location>
        <begin position="21"/>
        <end position="35"/>
    </location>
</feature>
<dbReference type="EMBL" id="FOVF01000008">
    <property type="protein sequence ID" value="SFN22185.1"/>
    <property type="molecule type" value="Genomic_DNA"/>
</dbReference>
<name>A0A1I4X8W4_9GAMM</name>
<feature type="region of interest" description="Disordered" evidence="1">
    <location>
        <begin position="1"/>
        <end position="49"/>
    </location>
</feature>
<dbReference type="RefSeq" id="WP_175497971.1">
    <property type="nucleotide sequence ID" value="NZ_FOVF01000008.1"/>
</dbReference>
<proteinExistence type="predicted"/>
<organism evidence="2 3">
    <name type="scientific">Dokdonella immobilis</name>
    <dbReference type="NCBI Taxonomy" id="578942"/>
    <lineage>
        <taxon>Bacteria</taxon>
        <taxon>Pseudomonadati</taxon>
        <taxon>Pseudomonadota</taxon>
        <taxon>Gammaproteobacteria</taxon>
        <taxon>Lysobacterales</taxon>
        <taxon>Rhodanobacteraceae</taxon>
        <taxon>Dokdonella</taxon>
    </lineage>
</organism>
<accession>A0A1I4X8W4</accession>
<keyword evidence="3" id="KW-1185">Reference proteome</keyword>
<gene>
    <name evidence="2" type="ORF">SAMN05216289_10893</name>
</gene>